<accession>G8JYQ8</accession>
<reference evidence="2" key="4">
    <citation type="submission" date="2011-06" db="EMBL/GenBank/DDBJ databases">
        <authorList>
            <person name="Vereecke D.M."/>
        </authorList>
    </citation>
    <scope>NUCLEOTIDE SEQUENCE</scope>
    <source>
        <strain evidence="2">D188</strain>
        <plasmid evidence="2">pFiD188</plasmid>
    </source>
</reference>
<dbReference type="PATRIC" id="fig|1051973.4.peg.4947"/>
<dbReference type="KEGG" id="rfa:A3L23_04904"/>
<reference evidence="2" key="2">
    <citation type="journal article" date="2010" name="Mol. Plant Microbe Interact.">
        <title>Rhodococcus fascians impacts plant development through the dynamic fas-mediated production of a cytokinin mix.</title>
        <authorList>
            <person name="Pertry I."/>
            <person name="Vaclavikova K."/>
            <person name="Gemrotova M."/>
            <person name="Spichal L."/>
            <person name="Galuszka P."/>
            <person name="Depuydt S."/>
            <person name="Temmerman W."/>
            <person name="Stes E."/>
            <person name="De Keyser A."/>
            <person name="Riefler M."/>
            <person name="Biondi S."/>
            <person name="Novak O."/>
            <person name="Schmulling T."/>
            <person name="Strnad M."/>
            <person name="Tarkowski P."/>
            <person name="Holsters M."/>
            <person name="Vereecke D."/>
        </authorList>
    </citation>
    <scope>NUCLEOTIDE SEQUENCE</scope>
    <source>
        <strain evidence="2">D188</strain>
        <plasmid evidence="2">pFiD188</plasmid>
    </source>
</reference>
<feature type="compositionally biased region" description="Basic residues" evidence="1">
    <location>
        <begin position="1"/>
        <end position="11"/>
    </location>
</feature>
<reference evidence="2" key="5">
    <citation type="journal article" date="2012" name="Mol. Plant Microbe Interact.">
        <title>pFiD188, the linear virulence plasmid of Rhodococcus fascians D188.</title>
        <authorList>
            <person name="Francis I."/>
            <person name="De Keyser A."/>
            <person name="De Backer P."/>
            <person name="Simon-Mateo C."/>
            <person name="Kalkus J."/>
            <person name="Pertry I."/>
            <person name="Ardiles-Diaz W."/>
            <person name="De Rycke R."/>
            <person name="Vandeputte O.M."/>
            <person name="El Jaziri M."/>
            <person name="Holsters M."/>
            <person name="Vereecke D."/>
        </authorList>
    </citation>
    <scope>NUCLEOTIDE SEQUENCE</scope>
    <source>
        <strain evidence="2">D188</strain>
        <plasmid evidence="2">pFiD188</plasmid>
    </source>
</reference>
<gene>
    <name evidence="2" type="ORF">pFi_043</name>
</gene>
<evidence type="ECO:0000313" key="2">
    <source>
        <dbReference type="EMBL" id="AET25179.1"/>
    </source>
</evidence>
<name>G8JYQ8_RHOFA</name>
<dbReference type="EMBL" id="JN093097">
    <property type="protein sequence ID" value="AET25179.1"/>
    <property type="molecule type" value="Genomic_DNA"/>
</dbReference>
<feature type="region of interest" description="Disordered" evidence="1">
    <location>
        <begin position="1"/>
        <end position="25"/>
    </location>
</feature>
<protein>
    <submittedName>
        <fullName evidence="2">Uncharacterized protein</fullName>
    </submittedName>
</protein>
<dbReference type="AlphaFoldDB" id="G8JYQ8"/>
<organism evidence="2">
    <name type="scientific">Rhodococcoides fascians D188</name>
    <dbReference type="NCBI Taxonomy" id="1051973"/>
    <lineage>
        <taxon>Bacteria</taxon>
        <taxon>Bacillati</taxon>
        <taxon>Actinomycetota</taxon>
        <taxon>Actinomycetes</taxon>
        <taxon>Mycobacteriales</taxon>
        <taxon>Nocardiaceae</taxon>
        <taxon>Rhodococcoides</taxon>
    </lineage>
</organism>
<reference evidence="2" key="3">
    <citation type="journal article" date="2011" name="Annu. Rev. Phytopathol.">
        <title>A successful bacterial coup d'etat: how Rhodococcus fascians redirects plant development.</title>
        <authorList>
            <person name="Stes E."/>
            <person name="Vandeputte O.M."/>
            <person name="El Jaziri M."/>
            <person name="Holsters M."/>
            <person name="Vereecke D."/>
        </authorList>
    </citation>
    <scope>NUCLEOTIDE SEQUENCE</scope>
    <source>
        <strain evidence="2">D188</strain>
        <plasmid evidence="2">pFiD188</plasmid>
    </source>
</reference>
<evidence type="ECO:0000256" key="1">
    <source>
        <dbReference type="SAM" id="MobiDB-lite"/>
    </source>
</evidence>
<geneLocation type="plasmid" evidence="2">
    <name>pFiD188</name>
</geneLocation>
<proteinExistence type="predicted"/>
<keyword evidence="2" id="KW-0614">Plasmid</keyword>
<reference evidence="2" key="1">
    <citation type="journal article" date="2009" name="Proc. Natl. Acad. Sci. U.S.A.">
        <title>Identification of Rhodococcus fascians cytokinins and their modus operandi to reshape the plant.</title>
        <authorList>
            <person name="Pertry I."/>
            <person name="Vaclavikova K."/>
            <person name="Depuydt S."/>
            <person name="Galuszka P."/>
            <person name="Spichal L."/>
            <person name="Temmerman W."/>
            <person name="Stes E."/>
            <person name="Schmulling T."/>
            <person name="Kakimoto T."/>
            <person name="Van Montagu M.C."/>
            <person name="Strnad M."/>
            <person name="Holsters M."/>
            <person name="Tarkowski P."/>
            <person name="Vereecke D."/>
        </authorList>
    </citation>
    <scope>NUCLEOTIDE SEQUENCE</scope>
    <source>
        <strain evidence="2">D188</strain>
        <plasmid evidence="2">pFiD188</plasmid>
    </source>
</reference>
<sequence>MSPVSKKRKGAGKGSGRSRSGPGAAALPEWAQRAGYVTPPVAGIRPPANPGVTAPAEVQIIDRHCQIWQAYTEGGFSGTCIAAVRCLIPALRDYGIEAEPLVVYGQVAWSDEQWVELGSRTPKWESDTWWTGHLVLWIPAMGRIVDPTVYQANRRGMPTTITRALVFSIGSLDLMETAGVNKDGALVQYERVIGADMSWFDRDHADREAIEDALRILRSAVSDSLGSKADRKSGWMETATHPPLVEALRLRGLISAT</sequence>